<keyword evidence="7" id="KW-0812">Transmembrane</keyword>
<keyword evidence="4 6" id="KW-0573">Peptidoglycan synthesis</keyword>
<keyword evidence="7" id="KW-1133">Transmembrane helix</keyword>
<dbReference type="PROSITE" id="PS52029">
    <property type="entry name" value="LD_TPASE"/>
    <property type="match status" value="1"/>
</dbReference>
<keyword evidence="2" id="KW-0808">Transferase</keyword>
<comment type="pathway">
    <text evidence="1 6">Cell wall biogenesis; peptidoglycan biosynthesis.</text>
</comment>
<dbReference type="GO" id="GO:0018104">
    <property type="term" value="P:peptidoglycan-protein cross-linking"/>
    <property type="evidence" value="ECO:0007669"/>
    <property type="project" value="TreeGrafter"/>
</dbReference>
<dbReference type="Pfam" id="PF12229">
    <property type="entry name" value="PG_binding_4"/>
    <property type="match status" value="1"/>
</dbReference>
<dbReference type="Proteomes" id="UP001321804">
    <property type="component" value="Chromosome"/>
</dbReference>
<evidence type="ECO:0000256" key="2">
    <source>
        <dbReference type="ARBA" id="ARBA00022679"/>
    </source>
</evidence>
<dbReference type="GO" id="GO:0005576">
    <property type="term" value="C:extracellular region"/>
    <property type="evidence" value="ECO:0007669"/>
    <property type="project" value="TreeGrafter"/>
</dbReference>
<dbReference type="SUPFAM" id="SSF141523">
    <property type="entry name" value="L,D-transpeptidase catalytic domain-like"/>
    <property type="match status" value="1"/>
</dbReference>
<dbReference type="GO" id="GO:0071555">
    <property type="term" value="P:cell wall organization"/>
    <property type="evidence" value="ECO:0007669"/>
    <property type="project" value="UniProtKB-UniRule"/>
</dbReference>
<dbReference type="InterPro" id="IPR038063">
    <property type="entry name" value="Transpep_catalytic_dom"/>
</dbReference>
<organism evidence="9 10">
    <name type="scientific">Xylocopilactobacillus apis</name>
    <dbReference type="NCBI Taxonomy" id="2932183"/>
    <lineage>
        <taxon>Bacteria</taxon>
        <taxon>Bacillati</taxon>
        <taxon>Bacillota</taxon>
        <taxon>Bacilli</taxon>
        <taxon>Lactobacillales</taxon>
        <taxon>Lactobacillaceae</taxon>
        <taxon>Xylocopilactobacillus</taxon>
    </lineage>
</organism>
<dbReference type="Gene3D" id="2.40.440.10">
    <property type="entry name" value="L,D-transpeptidase catalytic domain-like"/>
    <property type="match status" value="1"/>
</dbReference>
<keyword evidence="5 6" id="KW-0961">Cell wall biogenesis/degradation</keyword>
<evidence type="ECO:0000256" key="4">
    <source>
        <dbReference type="ARBA" id="ARBA00022984"/>
    </source>
</evidence>
<reference evidence="9 10" key="1">
    <citation type="journal article" date="2023" name="Microbiol. Spectr.">
        <title>Symbiosis of Carpenter Bees with Uncharacterized Lactic Acid Bacteria Showing NAD Auxotrophy.</title>
        <authorList>
            <person name="Kawasaki S."/>
            <person name="Ozawa K."/>
            <person name="Mori T."/>
            <person name="Yamamoto A."/>
            <person name="Ito M."/>
            <person name="Ohkuma M."/>
            <person name="Sakamoto M."/>
            <person name="Matsutani M."/>
        </authorList>
    </citation>
    <scope>NUCLEOTIDE SEQUENCE [LARGE SCALE GENOMIC DNA]</scope>
    <source>
        <strain evidence="9 10">KimC2</strain>
    </source>
</reference>
<dbReference type="KEGG" id="xak:KIMC2_08020"/>
<sequence>MKQTYSRKKTTKKNKKKIIRSPFLISILIGIICVTTFYFVYSLNYQNKFLPNTQVYGVDLSDQNIDRAAKKLHLKLDKMNFEVIEDGKTLYTINSKDIKLNKNYRPLLKKLLKNQDPASWGVKTFAFSDNSDSDKNNIKLNVQFDQKKLNSIEKEIESNLNKDRTAPQNAKLVLKNDKYKLVKQVEGNTISFKKLQKQIRNNIYNANNKIIVSENDYERPSIRENDSTLQKNFKQIKKIESTNLTYQVANAASIKVPDSEIVKWINYDGKSVDLNIDNIYDYISNINGNYTTIGATRNFQTTNSGKVVVKGGTYGRQISINDDVNQFKDALLNSKSGTIKATTIGQGQYESNVDNLGKTYVEVSKAKQHEWVYVNGKLFIQSDIVTGKPKNNNDTPTGTFVVWTKQTNTHLKGLNDDGSKYDSPVTYWMPIDYTGVGLHDSPWQPRYGGDWYVNNGSHGCVNNPPNVIAKFFDVIPIGTPVIIY</sequence>
<dbReference type="SUPFAM" id="SSF143985">
    <property type="entry name" value="L,D-transpeptidase pre-catalytic domain-like"/>
    <property type="match status" value="1"/>
</dbReference>
<protein>
    <recommendedName>
        <fullName evidence="8">L,D-TPase catalytic domain-containing protein</fullName>
    </recommendedName>
</protein>
<dbReference type="GO" id="GO:0016740">
    <property type="term" value="F:transferase activity"/>
    <property type="evidence" value="ECO:0007669"/>
    <property type="project" value="UniProtKB-KW"/>
</dbReference>
<dbReference type="EMBL" id="AP026801">
    <property type="protein sequence ID" value="BDR56240.1"/>
    <property type="molecule type" value="Genomic_DNA"/>
</dbReference>
<keyword evidence="10" id="KW-1185">Reference proteome</keyword>
<dbReference type="InterPro" id="IPR050979">
    <property type="entry name" value="LD-transpeptidase"/>
</dbReference>
<feature type="domain" description="L,D-TPase catalytic" evidence="8">
    <location>
        <begin position="359"/>
        <end position="484"/>
    </location>
</feature>
<evidence type="ECO:0000256" key="6">
    <source>
        <dbReference type="PROSITE-ProRule" id="PRU01373"/>
    </source>
</evidence>
<dbReference type="InterPro" id="IPR038054">
    <property type="entry name" value="LD_TPept-like_central_sf"/>
</dbReference>
<proteinExistence type="predicted"/>
<evidence type="ECO:0000313" key="9">
    <source>
        <dbReference type="EMBL" id="BDR56240.1"/>
    </source>
</evidence>
<evidence type="ECO:0000256" key="3">
    <source>
        <dbReference type="ARBA" id="ARBA00022960"/>
    </source>
</evidence>
<feature type="transmembrane region" description="Helical" evidence="7">
    <location>
        <begin position="21"/>
        <end position="41"/>
    </location>
</feature>
<dbReference type="AlphaFoldDB" id="A0AAU9D1T1"/>
<gene>
    <name evidence="9" type="ORF">KIMC2_08020</name>
</gene>
<evidence type="ECO:0000313" key="10">
    <source>
        <dbReference type="Proteomes" id="UP001321804"/>
    </source>
</evidence>
<keyword evidence="7" id="KW-0472">Membrane</keyword>
<name>A0AAU9D1T1_9LACO</name>
<keyword evidence="3 6" id="KW-0133">Cell shape</keyword>
<evidence type="ECO:0000256" key="1">
    <source>
        <dbReference type="ARBA" id="ARBA00004752"/>
    </source>
</evidence>
<evidence type="ECO:0000259" key="8">
    <source>
        <dbReference type="PROSITE" id="PS52029"/>
    </source>
</evidence>
<dbReference type="Gene3D" id="3.10.20.800">
    <property type="match status" value="1"/>
</dbReference>
<dbReference type="RefSeq" id="WP_317698131.1">
    <property type="nucleotide sequence ID" value="NZ_AP026801.1"/>
</dbReference>
<evidence type="ECO:0000256" key="5">
    <source>
        <dbReference type="ARBA" id="ARBA00023316"/>
    </source>
</evidence>
<dbReference type="InterPro" id="IPR005490">
    <property type="entry name" value="LD_TPept_cat_dom"/>
</dbReference>
<dbReference type="GO" id="GO:0071972">
    <property type="term" value="F:peptidoglycan L,D-transpeptidase activity"/>
    <property type="evidence" value="ECO:0007669"/>
    <property type="project" value="TreeGrafter"/>
</dbReference>
<dbReference type="PANTHER" id="PTHR30582:SF33">
    <property type="entry name" value="EXPORTED PROTEIN"/>
    <property type="match status" value="1"/>
</dbReference>
<dbReference type="GO" id="GO:0008360">
    <property type="term" value="P:regulation of cell shape"/>
    <property type="evidence" value="ECO:0007669"/>
    <property type="project" value="UniProtKB-UniRule"/>
</dbReference>
<feature type="active site" description="Proton donor/acceptor" evidence="6">
    <location>
        <position position="439"/>
    </location>
</feature>
<dbReference type="CDD" id="cd16913">
    <property type="entry name" value="YkuD_like"/>
    <property type="match status" value="1"/>
</dbReference>
<dbReference type="PANTHER" id="PTHR30582">
    <property type="entry name" value="L,D-TRANSPEPTIDASE"/>
    <property type="match status" value="1"/>
</dbReference>
<dbReference type="InterPro" id="IPR022029">
    <property type="entry name" value="YoaR-like_PG-bd"/>
</dbReference>
<evidence type="ECO:0000256" key="7">
    <source>
        <dbReference type="SAM" id="Phobius"/>
    </source>
</evidence>
<dbReference type="Pfam" id="PF03734">
    <property type="entry name" value="YkuD"/>
    <property type="match status" value="1"/>
</dbReference>
<accession>A0AAU9D1T1</accession>
<feature type="active site" description="Nucleophile" evidence="6">
    <location>
        <position position="460"/>
    </location>
</feature>